<evidence type="ECO:0000256" key="3">
    <source>
        <dbReference type="ARBA" id="ARBA00022723"/>
    </source>
</evidence>
<protein>
    <recommendedName>
        <fullName evidence="7">3-hydroxyanthranilate 3,4-dioxygenase</fullName>
        <ecNumber evidence="7">1.13.11.6</ecNumber>
    </recommendedName>
    <alternativeName>
        <fullName evidence="7">3-hydroxyanthranilate oxygenase</fullName>
        <shortName evidence="7">3-HAO</shortName>
    </alternativeName>
    <alternativeName>
        <fullName evidence="7">3-hydroxyanthranilic acid dioxygenase</fullName>
        <shortName evidence="7">HAD</shortName>
    </alternativeName>
</protein>
<dbReference type="Proteomes" id="UP000468581">
    <property type="component" value="Unassembled WGS sequence"/>
</dbReference>
<feature type="binding site" evidence="7">
    <location>
        <position position="109"/>
    </location>
    <ligand>
        <name>substrate</name>
    </ligand>
</feature>
<dbReference type="NCBIfam" id="NF009763">
    <property type="entry name" value="PRK13264.1"/>
    <property type="match status" value="1"/>
</dbReference>
<proteinExistence type="inferred from homology"/>
<dbReference type="HAMAP" id="MF_00825">
    <property type="entry name" value="3_HAO"/>
    <property type="match status" value="1"/>
</dbReference>
<feature type="binding site" evidence="7">
    <location>
        <position position="99"/>
    </location>
    <ligand>
        <name>substrate</name>
    </ligand>
</feature>
<feature type="binding site" evidence="7">
    <location>
        <position position="57"/>
    </location>
    <ligand>
        <name>Fe cation</name>
        <dbReference type="ChEBI" id="CHEBI:24875"/>
        <label>1</label>
        <note>catalytic</note>
    </ligand>
</feature>
<dbReference type="GO" id="GO:0008198">
    <property type="term" value="F:ferrous iron binding"/>
    <property type="evidence" value="ECO:0007669"/>
    <property type="project" value="UniProtKB-UniRule"/>
</dbReference>
<comment type="cofactor">
    <cofactor evidence="7">
        <name>Fe(2+)</name>
        <dbReference type="ChEBI" id="CHEBI:29033"/>
    </cofactor>
    <text evidence="7">Binds 2 Fe(2+) ions per subunit.</text>
</comment>
<evidence type="ECO:0000256" key="7">
    <source>
        <dbReference type="HAMAP-Rule" id="MF_00825"/>
    </source>
</evidence>
<dbReference type="NCBIfam" id="TIGR03037">
    <property type="entry name" value="anthran_nbaC"/>
    <property type="match status" value="1"/>
</dbReference>
<feature type="binding site" evidence="7">
    <location>
        <position position="95"/>
    </location>
    <ligand>
        <name>Fe cation</name>
        <dbReference type="ChEBI" id="CHEBI:24875"/>
        <label>1</label>
        <note>catalytic</note>
    </ligand>
</feature>
<comment type="caution">
    <text evidence="8">The sequence shown here is derived from an EMBL/GenBank/DDBJ whole genome shotgun (WGS) entry which is preliminary data.</text>
</comment>
<comment type="function">
    <text evidence="1 7">Catalyzes the oxidative ring opening of 3-hydroxyanthranilate to 2-amino-3-carboxymuconate semialdehyde, which spontaneously cyclizes to quinolinate.</text>
</comment>
<feature type="binding site" evidence="7">
    <location>
        <position position="47"/>
    </location>
    <ligand>
        <name>O2</name>
        <dbReference type="ChEBI" id="CHEBI:15379"/>
    </ligand>
</feature>
<evidence type="ECO:0000256" key="1">
    <source>
        <dbReference type="ARBA" id="ARBA00002752"/>
    </source>
</evidence>
<keyword evidence="2 7" id="KW-0662">Pyridine nucleotide biosynthesis</keyword>
<comment type="catalytic activity">
    <reaction evidence="7">
        <text>3-hydroxyanthranilate + O2 = (2Z,4Z)-2-amino-3-carboxymuconate 6-semialdehyde</text>
        <dbReference type="Rhea" id="RHEA:17953"/>
        <dbReference type="ChEBI" id="CHEBI:15379"/>
        <dbReference type="ChEBI" id="CHEBI:36559"/>
        <dbReference type="ChEBI" id="CHEBI:77612"/>
        <dbReference type="EC" id="1.13.11.6"/>
    </reaction>
</comment>
<evidence type="ECO:0000256" key="2">
    <source>
        <dbReference type="ARBA" id="ARBA00022642"/>
    </source>
</evidence>
<dbReference type="GO" id="GO:0009435">
    <property type="term" value="P:NAD+ biosynthetic process"/>
    <property type="evidence" value="ECO:0007669"/>
    <property type="project" value="UniProtKB-UniPathway"/>
</dbReference>
<evidence type="ECO:0000256" key="5">
    <source>
        <dbReference type="ARBA" id="ARBA00023002"/>
    </source>
</evidence>
<evidence type="ECO:0000313" key="9">
    <source>
        <dbReference type="Proteomes" id="UP000468581"/>
    </source>
</evidence>
<dbReference type="EC" id="1.13.11.6" evidence="7"/>
<dbReference type="PANTHER" id="PTHR15497:SF1">
    <property type="entry name" value="3-HYDROXYANTHRANILATE 3,4-DIOXYGENASE"/>
    <property type="match status" value="1"/>
</dbReference>
<dbReference type="UniPathway" id="UPA00253">
    <property type="reaction ID" value="UER00330"/>
</dbReference>
<dbReference type="InterPro" id="IPR011051">
    <property type="entry name" value="RmlC_Cupin_sf"/>
</dbReference>
<accession>A0A6P0UPK3</accession>
<dbReference type="InterPro" id="IPR014710">
    <property type="entry name" value="RmlC-like_jellyroll"/>
</dbReference>
<dbReference type="GO" id="GO:0043420">
    <property type="term" value="P:anthranilate metabolic process"/>
    <property type="evidence" value="ECO:0007669"/>
    <property type="project" value="UniProtKB-UniRule"/>
</dbReference>
<organism evidence="8 9">
    <name type="scientific">Leptobacterium flavescens</name>
    <dbReference type="NCBI Taxonomy" id="472055"/>
    <lineage>
        <taxon>Bacteria</taxon>
        <taxon>Pseudomonadati</taxon>
        <taxon>Bacteroidota</taxon>
        <taxon>Flavobacteriia</taxon>
        <taxon>Flavobacteriales</taxon>
        <taxon>Flavobacteriaceae</taxon>
        <taxon>Leptobacterium</taxon>
    </lineage>
</organism>
<dbReference type="InterPro" id="IPR010329">
    <property type="entry name" value="3hydroanth_dOase"/>
</dbReference>
<keyword evidence="3 7" id="KW-0479">Metal-binding</keyword>
<dbReference type="PANTHER" id="PTHR15497">
    <property type="entry name" value="3-HYDROXYANTHRANILATE 3,4-DIOXYGENASE"/>
    <property type="match status" value="1"/>
</dbReference>
<feature type="binding site" evidence="7">
    <location>
        <position position="125"/>
    </location>
    <ligand>
        <name>Fe cation</name>
        <dbReference type="ChEBI" id="CHEBI:24875"/>
        <label>2</label>
    </ligand>
</feature>
<name>A0A6P0UPK3_9FLAO</name>
<dbReference type="RefSeq" id="WP_163607693.1">
    <property type="nucleotide sequence ID" value="NZ_JAABOO010000003.1"/>
</dbReference>
<dbReference type="EMBL" id="JAABOO010000003">
    <property type="protein sequence ID" value="NER14400.1"/>
    <property type="molecule type" value="Genomic_DNA"/>
</dbReference>
<dbReference type="GO" id="GO:0000334">
    <property type="term" value="F:3-hydroxyanthranilate 3,4-dioxygenase activity"/>
    <property type="evidence" value="ECO:0007669"/>
    <property type="project" value="UniProtKB-UniRule"/>
</dbReference>
<comment type="similarity">
    <text evidence="7">Belongs to the 3-HAO family.</text>
</comment>
<dbReference type="CDD" id="cd06123">
    <property type="entry name" value="cupin_HAO"/>
    <property type="match status" value="1"/>
</dbReference>
<feature type="binding site" evidence="7">
    <location>
        <position position="162"/>
    </location>
    <ligand>
        <name>Fe cation</name>
        <dbReference type="ChEBI" id="CHEBI:24875"/>
        <label>2</label>
    </ligand>
</feature>
<feature type="binding site" evidence="7">
    <location>
        <position position="57"/>
    </location>
    <ligand>
        <name>substrate</name>
    </ligand>
</feature>
<feature type="binding site" evidence="7">
    <location>
        <position position="165"/>
    </location>
    <ligand>
        <name>Fe cation</name>
        <dbReference type="ChEBI" id="CHEBI:24875"/>
        <label>2</label>
    </ligand>
</feature>
<keyword evidence="5 7" id="KW-0560">Oxidoreductase</keyword>
<dbReference type="AlphaFoldDB" id="A0A6P0UPK3"/>
<reference evidence="8 9" key="1">
    <citation type="submission" date="2020-01" db="EMBL/GenBank/DDBJ databases">
        <title>Leptobacterium flavescens.</title>
        <authorList>
            <person name="Wang G."/>
        </authorList>
    </citation>
    <scope>NUCLEOTIDE SEQUENCE [LARGE SCALE GENOMIC DNA]</scope>
    <source>
        <strain evidence="8 9">KCTC 22160</strain>
    </source>
</reference>
<feature type="binding site" evidence="7">
    <location>
        <position position="51"/>
    </location>
    <ligand>
        <name>Fe cation</name>
        <dbReference type="ChEBI" id="CHEBI:24875"/>
        <label>1</label>
        <note>catalytic</note>
    </ligand>
</feature>
<dbReference type="GO" id="GO:0006569">
    <property type="term" value="P:L-tryptophan catabolic process"/>
    <property type="evidence" value="ECO:0007669"/>
    <property type="project" value="UniProtKB-UniRule"/>
</dbReference>
<dbReference type="GO" id="GO:0019805">
    <property type="term" value="P:quinolinate biosynthetic process"/>
    <property type="evidence" value="ECO:0007669"/>
    <property type="project" value="UniProtKB-UniRule"/>
</dbReference>
<dbReference type="SUPFAM" id="SSF51182">
    <property type="entry name" value="RmlC-like cupins"/>
    <property type="match status" value="1"/>
</dbReference>
<evidence type="ECO:0000256" key="6">
    <source>
        <dbReference type="ARBA" id="ARBA00023004"/>
    </source>
</evidence>
<evidence type="ECO:0000256" key="4">
    <source>
        <dbReference type="ARBA" id="ARBA00022964"/>
    </source>
</evidence>
<feature type="binding site" evidence="7">
    <location>
        <position position="128"/>
    </location>
    <ligand>
        <name>Fe cation</name>
        <dbReference type="ChEBI" id="CHEBI:24875"/>
        <label>2</label>
    </ligand>
</feature>
<gene>
    <name evidence="7" type="primary">nbaC</name>
    <name evidence="8" type="ORF">GWK08_13180</name>
</gene>
<dbReference type="Gene3D" id="2.60.120.10">
    <property type="entry name" value="Jelly Rolls"/>
    <property type="match status" value="1"/>
</dbReference>
<evidence type="ECO:0000313" key="8">
    <source>
        <dbReference type="EMBL" id="NER14400.1"/>
    </source>
</evidence>
<comment type="pathway">
    <text evidence="7">Cofactor biosynthesis; NAD(+) biosynthesis; quinolinate from L-kynurenine: step 3/3.</text>
</comment>
<keyword evidence="4 7" id="KW-0223">Dioxygenase</keyword>
<keyword evidence="6 7" id="KW-0408">Iron</keyword>
<dbReference type="Pfam" id="PF06052">
    <property type="entry name" value="3-HAO"/>
    <property type="match status" value="1"/>
</dbReference>
<keyword evidence="9" id="KW-1185">Reference proteome</keyword>
<sequence>MAILPPFNLTRWIEENRDLLKPPVGNKNLYKEADDYIVMIVAGPNARKDYHYNETEELFYQLEGSIKVIIQEDGERKEMELHAGDMYLHPANVPHSPVRSEGSLGLVIERKRAGRGFTDGLLWYCDNCNNKLHDVYFELHDIEKDFLPHFNDFYRSEALRTCNNCGTVMPVDDRFISE</sequence>